<evidence type="ECO:0000256" key="2">
    <source>
        <dbReference type="ARBA" id="ARBA00023015"/>
    </source>
</evidence>
<feature type="domain" description="MADS-box" evidence="6">
    <location>
        <begin position="1"/>
        <end position="61"/>
    </location>
</feature>
<dbReference type="SUPFAM" id="SSF55455">
    <property type="entry name" value="SRF-like"/>
    <property type="match status" value="1"/>
</dbReference>
<evidence type="ECO:0000256" key="1">
    <source>
        <dbReference type="ARBA" id="ARBA00004123"/>
    </source>
</evidence>
<keyword evidence="2" id="KW-0805">Transcription regulation</keyword>
<gene>
    <name evidence="7" type="ORF">BCR42DRAFT_305016</name>
</gene>
<name>A0A1X2INK7_9FUNG</name>
<dbReference type="SMART" id="SM00432">
    <property type="entry name" value="MADS"/>
    <property type="match status" value="1"/>
</dbReference>
<keyword evidence="4" id="KW-0804">Transcription</keyword>
<dbReference type="GO" id="GO:0000981">
    <property type="term" value="F:DNA-binding transcription factor activity, RNA polymerase II-specific"/>
    <property type="evidence" value="ECO:0007669"/>
    <property type="project" value="TreeGrafter"/>
</dbReference>
<reference evidence="7 8" key="1">
    <citation type="submission" date="2016-07" db="EMBL/GenBank/DDBJ databases">
        <title>Pervasive Adenine N6-methylation of Active Genes in Fungi.</title>
        <authorList>
            <consortium name="DOE Joint Genome Institute"/>
            <person name="Mondo S.J."/>
            <person name="Dannebaum R.O."/>
            <person name="Kuo R.C."/>
            <person name="Labutti K."/>
            <person name="Haridas S."/>
            <person name="Kuo A."/>
            <person name="Salamov A."/>
            <person name="Ahrendt S.R."/>
            <person name="Lipzen A."/>
            <person name="Sullivan W."/>
            <person name="Andreopoulos W.B."/>
            <person name="Clum A."/>
            <person name="Lindquist E."/>
            <person name="Daum C."/>
            <person name="Ramamoorthy G.K."/>
            <person name="Gryganskyi A."/>
            <person name="Culley D."/>
            <person name="Magnuson J.K."/>
            <person name="James T.Y."/>
            <person name="O'Malley M.A."/>
            <person name="Stajich J.E."/>
            <person name="Spatafora J.W."/>
            <person name="Visel A."/>
            <person name="Grigoriev I.V."/>
        </authorList>
    </citation>
    <scope>NUCLEOTIDE SEQUENCE [LARGE SCALE GENOMIC DNA]</scope>
    <source>
        <strain evidence="7 8">NRRL 1336</strain>
    </source>
</reference>
<dbReference type="Pfam" id="PF00319">
    <property type="entry name" value="SRF-TF"/>
    <property type="match status" value="1"/>
</dbReference>
<dbReference type="EMBL" id="MCGE01000007">
    <property type="protein sequence ID" value="ORZ19599.1"/>
    <property type="molecule type" value="Genomic_DNA"/>
</dbReference>
<evidence type="ECO:0000256" key="5">
    <source>
        <dbReference type="ARBA" id="ARBA00023242"/>
    </source>
</evidence>
<organism evidence="7 8">
    <name type="scientific">Absidia repens</name>
    <dbReference type="NCBI Taxonomy" id="90262"/>
    <lineage>
        <taxon>Eukaryota</taxon>
        <taxon>Fungi</taxon>
        <taxon>Fungi incertae sedis</taxon>
        <taxon>Mucoromycota</taxon>
        <taxon>Mucoromycotina</taxon>
        <taxon>Mucoromycetes</taxon>
        <taxon>Mucorales</taxon>
        <taxon>Cunninghamellaceae</taxon>
        <taxon>Absidia</taxon>
    </lineage>
</organism>
<dbReference type="GO" id="GO:0046983">
    <property type="term" value="F:protein dimerization activity"/>
    <property type="evidence" value="ECO:0007669"/>
    <property type="project" value="InterPro"/>
</dbReference>
<evidence type="ECO:0000256" key="3">
    <source>
        <dbReference type="ARBA" id="ARBA00023125"/>
    </source>
</evidence>
<comment type="subcellular location">
    <subcellularLocation>
        <location evidence="1">Nucleus</location>
    </subcellularLocation>
</comment>
<dbReference type="PRINTS" id="PR00404">
    <property type="entry name" value="MADSDOMAIN"/>
</dbReference>
<evidence type="ECO:0000259" key="6">
    <source>
        <dbReference type="PROSITE" id="PS50066"/>
    </source>
</evidence>
<dbReference type="GO" id="GO:0030154">
    <property type="term" value="P:cell differentiation"/>
    <property type="evidence" value="ECO:0007669"/>
    <property type="project" value="TreeGrafter"/>
</dbReference>
<keyword evidence="3" id="KW-0238">DNA-binding</keyword>
<accession>A0A1X2INK7</accession>
<dbReference type="InterPro" id="IPR002100">
    <property type="entry name" value="TF_MADSbox"/>
</dbReference>
<dbReference type="GO" id="GO:0045944">
    <property type="term" value="P:positive regulation of transcription by RNA polymerase II"/>
    <property type="evidence" value="ECO:0007669"/>
    <property type="project" value="TreeGrafter"/>
</dbReference>
<protein>
    <submittedName>
        <fullName evidence="7">Myocyte enhancer factor 2D</fullName>
    </submittedName>
</protein>
<evidence type="ECO:0000313" key="8">
    <source>
        <dbReference type="Proteomes" id="UP000193560"/>
    </source>
</evidence>
<dbReference type="InterPro" id="IPR036879">
    <property type="entry name" value="TF_MADSbox_sf"/>
</dbReference>
<dbReference type="Proteomes" id="UP000193560">
    <property type="component" value="Unassembled WGS sequence"/>
</dbReference>
<dbReference type="AlphaFoldDB" id="A0A1X2INK7"/>
<dbReference type="OrthoDB" id="1898716at2759"/>
<keyword evidence="8" id="KW-1185">Reference proteome</keyword>
<feature type="non-terminal residue" evidence="7">
    <location>
        <position position="68"/>
    </location>
</feature>
<dbReference type="PROSITE" id="PS50066">
    <property type="entry name" value="MADS_BOX_2"/>
    <property type="match status" value="1"/>
</dbReference>
<dbReference type="GO" id="GO:0000978">
    <property type="term" value="F:RNA polymerase II cis-regulatory region sequence-specific DNA binding"/>
    <property type="evidence" value="ECO:0007669"/>
    <property type="project" value="TreeGrafter"/>
</dbReference>
<dbReference type="STRING" id="90262.A0A1X2INK7"/>
<dbReference type="Gene3D" id="3.40.1810.10">
    <property type="entry name" value="Transcription factor, MADS-box"/>
    <property type="match status" value="1"/>
</dbReference>
<sequence>MGRKKIKIQPIVDNRTRQVTFLKRKHGLMKKAYELSVLCNCEVALIVFNPKGKLVQYASSDMDHILMK</sequence>
<proteinExistence type="predicted"/>
<dbReference type="PANTHER" id="PTHR11945">
    <property type="entry name" value="MADS BOX PROTEIN"/>
    <property type="match status" value="1"/>
</dbReference>
<keyword evidence="5" id="KW-0539">Nucleus</keyword>
<comment type="caution">
    <text evidence="7">The sequence shown here is derived from an EMBL/GenBank/DDBJ whole genome shotgun (WGS) entry which is preliminary data.</text>
</comment>
<dbReference type="PROSITE" id="PS00350">
    <property type="entry name" value="MADS_BOX_1"/>
    <property type="match status" value="1"/>
</dbReference>
<dbReference type="PANTHER" id="PTHR11945:SF534">
    <property type="entry name" value="MYOCYTE-SPECIFIC ENHANCER FACTOR 2"/>
    <property type="match status" value="1"/>
</dbReference>
<dbReference type="GO" id="GO:0005634">
    <property type="term" value="C:nucleus"/>
    <property type="evidence" value="ECO:0007669"/>
    <property type="project" value="UniProtKB-SubCell"/>
</dbReference>
<evidence type="ECO:0000256" key="4">
    <source>
        <dbReference type="ARBA" id="ARBA00023163"/>
    </source>
</evidence>
<evidence type="ECO:0000313" key="7">
    <source>
        <dbReference type="EMBL" id="ORZ19599.1"/>
    </source>
</evidence>